<dbReference type="PROSITE" id="PS51819">
    <property type="entry name" value="VOC"/>
    <property type="match status" value="1"/>
</dbReference>
<dbReference type="InterPro" id="IPR051785">
    <property type="entry name" value="MMCE/EMCE_epimerase"/>
</dbReference>
<dbReference type="InterPro" id="IPR004360">
    <property type="entry name" value="Glyas_Fos-R_dOase_dom"/>
</dbReference>
<keyword evidence="4" id="KW-1185">Reference proteome</keyword>
<organism evidence="3 4">
    <name type="scientific">Conexibacter stalactiti</name>
    <dbReference type="NCBI Taxonomy" id="1940611"/>
    <lineage>
        <taxon>Bacteria</taxon>
        <taxon>Bacillati</taxon>
        <taxon>Actinomycetota</taxon>
        <taxon>Thermoleophilia</taxon>
        <taxon>Solirubrobacterales</taxon>
        <taxon>Conexibacteraceae</taxon>
        <taxon>Conexibacter</taxon>
    </lineage>
</organism>
<dbReference type="InterPro" id="IPR037523">
    <property type="entry name" value="VOC_core"/>
</dbReference>
<sequence length="158" mass="17096">MTHVRFDHVGFTVADIDRAVAWYTRFLQSEPLAVRKGWDAGYSAEMIGYPGCVIDWAYFALPGDARLELVRYVQPAGATVDMETFRIGNGHLCLTVDDLGAELDRLRDFATLRTPTPVRIPTGPNAGGLGAYVRDPDGITIQLMQAPAAGTAARAVAS</sequence>
<dbReference type="Proteomes" id="UP001284601">
    <property type="component" value="Unassembled WGS sequence"/>
</dbReference>
<protein>
    <submittedName>
        <fullName evidence="3">VOC family protein</fullName>
    </submittedName>
</protein>
<reference evidence="4" key="1">
    <citation type="submission" date="2023-07" db="EMBL/GenBank/DDBJ databases">
        <title>Conexibacter stalactiti sp. nov., isolated from stalactites in a lava cave and emended description of the genus Conexibacter.</title>
        <authorList>
            <person name="Lee S.D."/>
        </authorList>
    </citation>
    <scope>NUCLEOTIDE SEQUENCE [LARGE SCALE GENOMIC DNA]</scope>
    <source>
        <strain evidence="4">KCTC 39840</strain>
    </source>
</reference>
<accession>A0ABU4HLE8</accession>
<dbReference type="InterPro" id="IPR029068">
    <property type="entry name" value="Glyas_Bleomycin-R_OHBP_Dase"/>
</dbReference>
<dbReference type="EMBL" id="JAWSTH010000012">
    <property type="protein sequence ID" value="MDW5594102.1"/>
    <property type="molecule type" value="Genomic_DNA"/>
</dbReference>
<dbReference type="RefSeq" id="WP_318596359.1">
    <property type="nucleotide sequence ID" value="NZ_JAWSTH010000012.1"/>
</dbReference>
<evidence type="ECO:0000313" key="4">
    <source>
        <dbReference type="Proteomes" id="UP001284601"/>
    </source>
</evidence>
<comment type="caution">
    <text evidence="3">The sequence shown here is derived from an EMBL/GenBank/DDBJ whole genome shotgun (WGS) entry which is preliminary data.</text>
</comment>
<evidence type="ECO:0000256" key="1">
    <source>
        <dbReference type="ARBA" id="ARBA00022723"/>
    </source>
</evidence>
<dbReference type="PANTHER" id="PTHR43048">
    <property type="entry name" value="METHYLMALONYL-COA EPIMERASE"/>
    <property type="match status" value="1"/>
</dbReference>
<feature type="domain" description="VOC" evidence="2">
    <location>
        <begin position="5"/>
        <end position="146"/>
    </location>
</feature>
<dbReference type="Pfam" id="PF00903">
    <property type="entry name" value="Glyoxalase"/>
    <property type="match status" value="1"/>
</dbReference>
<evidence type="ECO:0000259" key="2">
    <source>
        <dbReference type="PROSITE" id="PS51819"/>
    </source>
</evidence>
<keyword evidence="1" id="KW-0479">Metal-binding</keyword>
<dbReference type="Gene3D" id="3.10.180.10">
    <property type="entry name" value="2,3-Dihydroxybiphenyl 1,2-Dioxygenase, domain 1"/>
    <property type="match status" value="1"/>
</dbReference>
<evidence type="ECO:0000313" key="3">
    <source>
        <dbReference type="EMBL" id="MDW5594102.1"/>
    </source>
</evidence>
<dbReference type="PANTHER" id="PTHR43048:SF3">
    <property type="entry name" value="METHYLMALONYL-COA EPIMERASE, MITOCHONDRIAL"/>
    <property type="match status" value="1"/>
</dbReference>
<gene>
    <name evidence="3" type="ORF">R7226_07135</name>
</gene>
<name>A0ABU4HLE8_9ACTN</name>
<proteinExistence type="predicted"/>
<dbReference type="SUPFAM" id="SSF54593">
    <property type="entry name" value="Glyoxalase/Bleomycin resistance protein/Dihydroxybiphenyl dioxygenase"/>
    <property type="match status" value="1"/>
</dbReference>